<protein>
    <submittedName>
        <fullName evidence="6">Peptidoglycan recognition protein-like</fullName>
    </submittedName>
</protein>
<dbReference type="InterPro" id="IPR015510">
    <property type="entry name" value="PGRP"/>
</dbReference>
<reference evidence="6" key="1">
    <citation type="submission" date="2025-08" db="UniProtKB">
        <authorList>
            <consortium name="RefSeq"/>
        </authorList>
    </citation>
    <scope>IDENTIFICATION</scope>
</reference>
<evidence type="ECO:0000256" key="1">
    <source>
        <dbReference type="ARBA" id="ARBA00007553"/>
    </source>
</evidence>
<comment type="similarity">
    <text evidence="1">Belongs to the N-acetylmuramoyl-L-alanine amidase 2 family.</text>
</comment>
<name>A0A8B7YUN9_ACAPL</name>
<dbReference type="SMART" id="SM00644">
    <property type="entry name" value="Ami_2"/>
    <property type="match status" value="1"/>
</dbReference>
<dbReference type="RefSeq" id="XP_022096200.1">
    <property type="nucleotide sequence ID" value="XM_022240508.1"/>
</dbReference>
<feature type="signal peptide" evidence="2">
    <location>
        <begin position="1"/>
        <end position="23"/>
    </location>
</feature>
<feature type="domain" description="N-acetylmuramoyl-L-alanine amidase" evidence="3">
    <location>
        <begin position="62"/>
        <end position="206"/>
    </location>
</feature>
<organism evidence="5 6">
    <name type="scientific">Acanthaster planci</name>
    <name type="common">Crown-of-thorns starfish</name>
    <dbReference type="NCBI Taxonomy" id="133434"/>
    <lineage>
        <taxon>Eukaryota</taxon>
        <taxon>Metazoa</taxon>
        <taxon>Echinodermata</taxon>
        <taxon>Eleutherozoa</taxon>
        <taxon>Asterozoa</taxon>
        <taxon>Asteroidea</taxon>
        <taxon>Valvatacea</taxon>
        <taxon>Valvatida</taxon>
        <taxon>Acanthasteridae</taxon>
        <taxon>Acanthaster</taxon>
    </lineage>
</organism>
<dbReference type="InterPro" id="IPR036505">
    <property type="entry name" value="Amidase/PGRP_sf"/>
</dbReference>
<dbReference type="PANTHER" id="PTHR11022">
    <property type="entry name" value="PEPTIDOGLYCAN RECOGNITION PROTEIN"/>
    <property type="match status" value="1"/>
</dbReference>
<gene>
    <name evidence="6" type="primary">LOC110982229</name>
</gene>
<dbReference type="InterPro" id="IPR002502">
    <property type="entry name" value="Amidase_domain"/>
</dbReference>
<dbReference type="Proteomes" id="UP000694845">
    <property type="component" value="Unplaced"/>
</dbReference>
<dbReference type="SUPFAM" id="SSF55846">
    <property type="entry name" value="N-acetylmuramoyl-L-alanine amidase-like"/>
    <property type="match status" value="1"/>
</dbReference>
<dbReference type="AlphaFoldDB" id="A0A8B7YUN9"/>
<dbReference type="CDD" id="cd06583">
    <property type="entry name" value="PGRP"/>
    <property type="match status" value="1"/>
</dbReference>
<dbReference type="OrthoDB" id="10001926at2759"/>
<dbReference type="Pfam" id="PF01510">
    <property type="entry name" value="Amidase_2"/>
    <property type="match status" value="1"/>
</dbReference>
<evidence type="ECO:0000259" key="3">
    <source>
        <dbReference type="SMART" id="SM00644"/>
    </source>
</evidence>
<dbReference type="GeneID" id="110982229"/>
<dbReference type="InterPro" id="IPR006619">
    <property type="entry name" value="PGRP_domain_met/bac"/>
</dbReference>
<evidence type="ECO:0000259" key="4">
    <source>
        <dbReference type="SMART" id="SM00701"/>
    </source>
</evidence>
<keyword evidence="5" id="KW-1185">Reference proteome</keyword>
<evidence type="ECO:0000256" key="2">
    <source>
        <dbReference type="SAM" id="SignalP"/>
    </source>
</evidence>
<evidence type="ECO:0000313" key="5">
    <source>
        <dbReference type="Proteomes" id="UP000694845"/>
    </source>
</evidence>
<feature type="chain" id="PRO_5034264429" evidence="2">
    <location>
        <begin position="24"/>
        <end position="216"/>
    </location>
</feature>
<feature type="domain" description="Peptidoglycan recognition protein family" evidence="4">
    <location>
        <begin position="51"/>
        <end position="195"/>
    </location>
</feature>
<dbReference type="KEGG" id="aplc:110982229"/>
<keyword evidence="2" id="KW-0732">Signal</keyword>
<dbReference type="GO" id="GO:0008270">
    <property type="term" value="F:zinc ion binding"/>
    <property type="evidence" value="ECO:0007669"/>
    <property type="project" value="InterPro"/>
</dbReference>
<dbReference type="SMART" id="SM00701">
    <property type="entry name" value="PGRP"/>
    <property type="match status" value="1"/>
</dbReference>
<dbReference type="PANTHER" id="PTHR11022:SF41">
    <property type="entry name" value="PEPTIDOGLYCAN-RECOGNITION PROTEIN LC-RELATED"/>
    <property type="match status" value="1"/>
</dbReference>
<sequence length="216" mass="24128">MAFQSRLSVTVLLCLCVANTCTTFTLVGVPHPRSRLPKLSLLKFLKPCVGLSVVSRDEWNARSPWDSPVMKGPKHVVVVRHTATSPCNTSQSCEELMQNIQNYHMDSKGWNDIGYNFVIGGDGRVYEGRGWETVVPHTSEISYDPRIVVIALIGNYTDSPRSLGMVNVLKQLFTCGVEKAQLTENLVICGQRDAYSELVDWPNDLGWCSVVDRSFF</sequence>
<dbReference type="OMA" id="WNSVSIG"/>
<dbReference type="GO" id="GO:0008745">
    <property type="term" value="F:N-acetylmuramoyl-L-alanine amidase activity"/>
    <property type="evidence" value="ECO:0007669"/>
    <property type="project" value="InterPro"/>
</dbReference>
<accession>A0A8B7YUN9</accession>
<dbReference type="GO" id="GO:0009253">
    <property type="term" value="P:peptidoglycan catabolic process"/>
    <property type="evidence" value="ECO:0007669"/>
    <property type="project" value="InterPro"/>
</dbReference>
<dbReference type="Gene3D" id="3.40.80.10">
    <property type="entry name" value="Peptidoglycan recognition protein-like"/>
    <property type="match status" value="1"/>
</dbReference>
<proteinExistence type="inferred from homology"/>
<evidence type="ECO:0000313" key="6">
    <source>
        <dbReference type="RefSeq" id="XP_022096200.1"/>
    </source>
</evidence>